<keyword evidence="11 14" id="KW-0472">Membrane</keyword>
<dbReference type="GO" id="GO:0030674">
    <property type="term" value="F:protein-macromolecule adaptor activity"/>
    <property type="evidence" value="ECO:0007669"/>
    <property type="project" value="TreeGrafter"/>
</dbReference>
<dbReference type="GO" id="GO:0051028">
    <property type="term" value="P:mRNA transport"/>
    <property type="evidence" value="ECO:0007669"/>
    <property type="project" value="UniProtKB-KW"/>
</dbReference>
<feature type="region of interest" description="Disordered" evidence="13">
    <location>
        <begin position="359"/>
        <end position="379"/>
    </location>
</feature>
<dbReference type="InterPro" id="IPR019049">
    <property type="entry name" value="Nucleoporin_prot_Ndc1/Nup"/>
</dbReference>
<keyword evidence="7" id="KW-0653">Protein transport</keyword>
<evidence type="ECO:0000256" key="2">
    <source>
        <dbReference type="ARBA" id="ARBA00004567"/>
    </source>
</evidence>
<keyword evidence="9" id="KW-0811">Translocation</keyword>
<evidence type="ECO:0000256" key="14">
    <source>
        <dbReference type="SAM" id="Phobius"/>
    </source>
</evidence>
<evidence type="ECO:0000256" key="13">
    <source>
        <dbReference type="SAM" id="MobiDB-lite"/>
    </source>
</evidence>
<keyword evidence="5 14" id="KW-0812">Transmembrane</keyword>
<feature type="transmembrane region" description="Helical" evidence="14">
    <location>
        <begin position="56"/>
        <end position="83"/>
    </location>
</feature>
<evidence type="ECO:0000256" key="7">
    <source>
        <dbReference type="ARBA" id="ARBA00022927"/>
    </source>
</evidence>
<comment type="subcellular location">
    <subcellularLocation>
        <location evidence="1">Nucleus membrane</location>
        <topology evidence="1">Multi-pass membrane protein</topology>
    </subcellularLocation>
    <subcellularLocation>
        <location evidence="2">Nucleus</location>
        <location evidence="2">Nuclear pore complex</location>
    </subcellularLocation>
</comment>
<evidence type="ECO:0000313" key="15">
    <source>
        <dbReference type="EMBL" id="JAT93475.1"/>
    </source>
</evidence>
<dbReference type="AlphaFoldDB" id="A0A1E1X2I5"/>
<organism evidence="15">
    <name type="scientific">Amblyomma aureolatum</name>
    <dbReference type="NCBI Taxonomy" id="187763"/>
    <lineage>
        <taxon>Eukaryota</taxon>
        <taxon>Metazoa</taxon>
        <taxon>Ecdysozoa</taxon>
        <taxon>Arthropoda</taxon>
        <taxon>Chelicerata</taxon>
        <taxon>Arachnida</taxon>
        <taxon>Acari</taxon>
        <taxon>Parasitiformes</taxon>
        <taxon>Ixodida</taxon>
        <taxon>Ixodoidea</taxon>
        <taxon>Ixodidae</taxon>
        <taxon>Amblyomminae</taxon>
        <taxon>Amblyomma</taxon>
    </lineage>
</organism>
<evidence type="ECO:0000256" key="9">
    <source>
        <dbReference type="ARBA" id="ARBA00023010"/>
    </source>
</evidence>
<evidence type="ECO:0000256" key="1">
    <source>
        <dbReference type="ARBA" id="ARBA00004232"/>
    </source>
</evidence>
<dbReference type="GO" id="GO:0031965">
    <property type="term" value="C:nuclear membrane"/>
    <property type="evidence" value="ECO:0007669"/>
    <property type="project" value="UniProtKB-SubCell"/>
</dbReference>
<evidence type="ECO:0000256" key="4">
    <source>
        <dbReference type="ARBA" id="ARBA00022448"/>
    </source>
</evidence>
<keyword evidence="6" id="KW-0509">mRNA transport</keyword>
<dbReference type="PANTHER" id="PTHR13269:SF6">
    <property type="entry name" value="NUCLEOPORIN NDC1"/>
    <property type="match status" value="1"/>
</dbReference>
<reference evidence="15" key="1">
    <citation type="journal article" date="2017" name="Front. Cell. Infect. Microbiol.">
        <title>The Distinct Transcriptional Response of the Midgut of Amblyomma sculptum and Amblyomma aureolatum Ticks to Rickettsia rickettsii Correlates to Their Differences in Susceptibility to Infection.</title>
        <authorList>
            <person name="Martins L.A."/>
            <person name="Galletti M.F.B.M."/>
            <person name="Ribeiro J.M."/>
            <person name="Fujita A."/>
            <person name="Costa F.B."/>
            <person name="Labruna M.B."/>
            <person name="Daffre S."/>
            <person name="Fogaca A.C."/>
        </authorList>
    </citation>
    <scope>NUCLEOTIDE SEQUENCE</scope>
</reference>
<evidence type="ECO:0000256" key="11">
    <source>
        <dbReference type="ARBA" id="ARBA00023136"/>
    </source>
</evidence>
<sequence>EWFRNEVHFWRCLHSIVASLALQVLLTPVALILIQFNVFCPFDGFKAWLMSFVDSPWYHACFLGAGFLLAAYQVTCVTVAPVVHTTRLAQVVHLGHPRNLGQTVLRALAGGLFVRALLGISGGSYAQLQRDCNEPSQFECLNEAHVFLVLHGAFTGVRLHLAQLAADQSCLAFPPIQVASMRMHLHIRRTMRRSAWDTFRRAHIFYLLYFLLGAVPKTWIAGDADPIQWVGELQSVWGLLDLRLFWALVVTGTAVRTLDQLAVQLRDYYLTKLHQFPIMAEYEAERPMQMSAVMASSGCALLQYLSFLDFRHLAEHSAYRRAQAFAISTPGCRPLHWGALCGACLELVSQFTQAVVQVETPPPPAQPGQPSATTPGASQMPADSYLRMRKLVTPPTPSSPAFVTRLAAPPKPAPQKLSWVNRVLAALKNKPLVLHFTSELPDVKSRQLFADCQPLIWAVEGLCLLMCASKKEDKYGVAQFSLPTILNALLELDQVLERHSKCCASLRRPNSSSGRELQLARTLKAAVSTGLYQVTITFQKDIRDVDLTSDNRRWLQQFLNFVR</sequence>
<keyword evidence="12" id="KW-0539">Nucleus</keyword>
<proteinExistence type="evidence at transcript level"/>
<name>A0A1E1X2I5_9ACAR</name>
<evidence type="ECO:0000256" key="3">
    <source>
        <dbReference type="ARBA" id="ARBA00005760"/>
    </source>
</evidence>
<dbReference type="GO" id="GO:0015031">
    <property type="term" value="P:protein transport"/>
    <property type="evidence" value="ECO:0007669"/>
    <property type="project" value="UniProtKB-KW"/>
</dbReference>
<feature type="transmembrane region" description="Helical" evidence="14">
    <location>
        <begin position="12"/>
        <end position="36"/>
    </location>
</feature>
<keyword evidence="4" id="KW-0813">Transport</keyword>
<dbReference type="GO" id="GO:0006999">
    <property type="term" value="P:nuclear pore organization"/>
    <property type="evidence" value="ECO:0007669"/>
    <property type="project" value="TreeGrafter"/>
</dbReference>
<dbReference type="Pfam" id="PF09531">
    <property type="entry name" value="Ndc1_Nup"/>
    <property type="match status" value="1"/>
</dbReference>
<dbReference type="PANTHER" id="PTHR13269">
    <property type="entry name" value="NUCLEOPORIN NDC1"/>
    <property type="match status" value="1"/>
</dbReference>
<keyword evidence="10" id="KW-0906">Nuclear pore complex</keyword>
<keyword evidence="8 14" id="KW-1133">Transmembrane helix</keyword>
<dbReference type="GO" id="GO:0070762">
    <property type="term" value="C:nuclear pore transmembrane ring"/>
    <property type="evidence" value="ECO:0007669"/>
    <property type="project" value="TreeGrafter"/>
</dbReference>
<dbReference type="EMBL" id="GFAC01005713">
    <property type="protein sequence ID" value="JAT93475.1"/>
    <property type="molecule type" value="mRNA"/>
</dbReference>
<comment type="similarity">
    <text evidence="3">Belongs to the NDC1 family.</text>
</comment>
<feature type="non-terminal residue" evidence="15">
    <location>
        <position position="1"/>
    </location>
</feature>
<evidence type="ECO:0000256" key="5">
    <source>
        <dbReference type="ARBA" id="ARBA00022692"/>
    </source>
</evidence>
<evidence type="ECO:0000256" key="12">
    <source>
        <dbReference type="ARBA" id="ARBA00023242"/>
    </source>
</evidence>
<accession>A0A1E1X2I5</accession>
<evidence type="ECO:0000256" key="6">
    <source>
        <dbReference type="ARBA" id="ARBA00022816"/>
    </source>
</evidence>
<evidence type="ECO:0000256" key="8">
    <source>
        <dbReference type="ARBA" id="ARBA00022989"/>
    </source>
</evidence>
<evidence type="ECO:0000256" key="10">
    <source>
        <dbReference type="ARBA" id="ARBA00023132"/>
    </source>
</evidence>
<protein>
    <submittedName>
        <fullName evidence="15">Putative nucleoporin ndc1</fullName>
    </submittedName>
</protein>